<dbReference type="Pfam" id="PF03881">
    <property type="entry name" value="Fructosamin_kin"/>
    <property type="match status" value="1"/>
</dbReference>
<evidence type="ECO:0000313" key="2">
    <source>
        <dbReference type="EMBL" id="TDL11931.1"/>
    </source>
</evidence>
<dbReference type="GO" id="GO:0016301">
    <property type="term" value="F:kinase activity"/>
    <property type="evidence" value="ECO:0007669"/>
    <property type="project" value="UniProtKB-UniRule"/>
</dbReference>
<dbReference type="Gene3D" id="1.20.1270.240">
    <property type="match status" value="1"/>
</dbReference>
<gene>
    <name evidence="2" type="ORF">EUA04_02825</name>
</gene>
<sequence length="276" mass="29639">MADHPDVDGDVLRPDAAAVEPLFHVKRHAHAPDGFFRCEAVGLQWLSSADGGVPAVRVIAVEEHSLTLERLTSVAPLRADALAFGARLARTHAAGADGFGAPPPAWTAPTGFFGPLHQPLPMSYSHDTSWGRFYAEQRLVPMLERARLAPDTRAAVDDVVSRCTAGVFDDPDEVPCRLHGDLWSGNVMWTADGVVLIDPAAHGGHRETDLAMLALFGCPHLEAVLEGYQQVSPLAAGWRDRVGLHQLYPLLVHVVLFGSGYERQTLAAARSALAAS</sequence>
<accession>A0A4V3AZ95</accession>
<dbReference type="Gene3D" id="3.30.200.20">
    <property type="entry name" value="Phosphorylase Kinase, domain 1"/>
    <property type="match status" value="1"/>
</dbReference>
<evidence type="ECO:0000313" key="3">
    <source>
        <dbReference type="Proteomes" id="UP000294952"/>
    </source>
</evidence>
<dbReference type="InterPro" id="IPR011009">
    <property type="entry name" value="Kinase-like_dom_sf"/>
</dbReference>
<reference evidence="2 3" key="1">
    <citation type="submission" date="2019-01" db="EMBL/GenBank/DDBJ databases">
        <title>High-quality-draft genome sequences of five non-tuberculosis mycobacteriaceae isolated from a nosocomial environment.</title>
        <authorList>
            <person name="Tiago I."/>
            <person name="Alarico S."/>
            <person name="Pereira S.G."/>
            <person name="Coelho C."/>
            <person name="Maranha A."/>
            <person name="Empadinhas N."/>
        </authorList>
    </citation>
    <scope>NUCLEOTIDE SEQUENCE [LARGE SCALE GENOMIC DNA]</scope>
    <source>
        <strain evidence="2 3">22DIII</strain>
    </source>
</reference>
<dbReference type="InterPro" id="IPR016477">
    <property type="entry name" value="Fructo-/Ketosamine-3-kinase"/>
</dbReference>
<keyword evidence="1" id="KW-0808">Transferase</keyword>
<name>A0A4V3AZ95_9MYCO</name>
<protein>
    <submittedName>
        <fullName evidence="2">Fructosamine kinase</fullName>
    </submittedName>
</protein>
<dbReference type="PANTHER" id="PTHR12149">
    <property type="entry name" value="FRUCTOSAMINE 3 KINASE-RELATED PROTEIN"/>
    <property type="match status" value="1"/>
</dbReference>
<comment type="similarity">
    <text evidence="1">Belongs to the fructosamine kinase family.</text>
</comment>
<dbReference type="Gene3D" id="1.10.510.10">
    <property type="entry name" value="Transferase(Phosphotransferase) domain 1"/>
    <property type="match status" value="1"/>
</dbReference>
<dbReference type="SUPFAM" id="SSF56112">
    <property type="entry name" value="Protein kinase-like (PK-like)"/>
    <property type="match status" value="1"/>
</dbReference>
<dbReference type="EMBL" id="SDLP01000001">
    <property type="protein sequence ID" value="TDL11931.1"/>
    <property type="molecule type" value="Genomic_DNA"/>
</dbReference>
<proteinExistence type="inferred from homology"/>
<dbReference type="PIRSF" id="PIRSF006221">
    <property type="entry name" value="Ketosamine-3-kinase"/>
    <property type="match status" value="1"/>
</dbReference>
<dbReference type="Proteomes" id="UP000294952">
    <property type="component" value="Unassembled WGS sequence"/>
</dbReference>
<keyword evidence="1 2" id="KW-0418">Kinase</keyword>
<comment type="caution">
    <text evidence="2">The sequence shown here is derived from an EMBL/GenBank/DDBJ whole genome shotgun (WGS) entry which is preliminary data.</text>
</comment>
<evidence type="ECO:0000256" key="1">
    <source>
        <dbReference type="PIRNR" id="PIRNR006221"/>
    </source>
</evidence>
<dbReference type="PANTHER" id="PTHR12149:SF8">
    <property type="entry name" value="PROTEIN-RIBULOSAMINE 3-KINASE"/>
    <property type="match status" value="1"/>
</dbReference>
<organism evidence="2 3">
    <name type="scientific">Mycolicibacterium obuense</name>
    <dbReference type="NCBI Taxonomy" id="1807"/>
    <lineage>
        <taxon>Bacteria</taxon>
        <taxon>Bacillati</taxon>
        <taxon>Actinomycetota</taxon>
        <taxon>Actinomycetes</taxon>
        <taxon>Mycobacteriales</taxon>
        <taxon>Mycobacteriaceae</taxon>
        <taxon>Mycolicibacterium</taxon>
    </lineage>
</organism>
<dbReference type="AlphaFoldDB" id="A0A4V3AZ95"/>